<keyword evidence="6" id="KW-1185">Reference proteome</keyword>
<evidence type="ECO:0000256" key="2">
    <source>
        <dbReference type="ARBA" id="ARBA00022741"/>
    </source>
</evidence>
<dbReference type="SMART" id="SM00382">
    <property type="entry name" value="AAA"/>
    <property type="match status" value="1"/>
</dbReference>
<dbReference type="PROSITE" id="PS50893">
    <property type="entry name" value="ABC_TRANSPORTER_2"/>
    <property type="match status" value="1"/>
</dbReference>
<evidence type="ECO:0000313" key="6">
    <source>
        <dbReference type="Proteomes" id="UP001324634"/>
    </source>
</evidence>
<keyword evidence="1" id="KW-0813">Transport</keyword>
<dbReference type="InterPro" id="IPR017871">
    <property type="entry name" value="ABC_transporter-like_CS"/>
</dbReference>
<dbReference type="GO" id="GO:0005524">
    <property type="term" value="F:ATP binding"/>
    <property type="evidence" value="ECO:0007669"/>
    <property type="project" value="UniProtKB-KW"/>
</dbReference>
<dbReference type="AlphaFoldDB" id="A0AAX4HT01"/>
<keyword evidence="3 5" id="KW-0067">ATP-binding</keyword>
<protein>
    <submittedName>
        <fullName evidence="5">ATP-binding cassette domain-containing protein</fullName>
    </submittedName>
</protein>
<reference evidence="5 6" key="1">
    <citation type="submission" date="2023-11" db="EMBL/GenBank/DDBJ databases">
        <title>Peredibacter starrii A3.12.</title>
        <authorList>
            <person name="Mitchell R.J."/>
        </authorList>
    </citation>
    <scope>NUCLEOTIDE SEQUENCE [LARGE SCALE GENOMIC DNA]</scope>
    <source>
        <strain evidence="5 6">A3.12</strain>
    </source>
</reference>
<dbReference type="Pfam" id="PF00005">
    <property type="entry name" value="ABC_tran"/>
    <property type="match status" value="1"/>
</dbReference>
<keyword evidence="2" id="KW-0547">Nucleotide-binding</keyword>
<dbReference type="Proteomes" id="UP001324634">
    <property type="component" value="Chromosome"/>
</dbReference>
<sequence>MSEFSGEYSVEFKGLTKKFGDSTILYNLNFGIHRGKITTILGFSGAGKTTLMKHILGLVDPTEGDVVVLGTAINKLGELDLREFRRNFGMVFQYAALFDFLSSYENVAFPLREFTKMNEEEIRTKVMGLLESVGISPEAAKRLPSELSGGMRKRVGLARGLALDPHIMLYDEPTSGLDPITTHVVYDLMRDTHRRNEHRGFTSIIISHDIHATLKYSDYIVFMEKGRVVEHLDVESFKKSENPVIRRFLEL</sequence>
<dbReference type="PANTHER" id="PTHR43023">
    <property type="entry name" value="PROTEIN TRIGALACTOSYLDIACYLGLYCEROL 3, CHLOROPLASTIC"/>
    <property type="match status" value="1"/>
</dbReference>
<dbReference type="EMBL" id="CP139487">
    <property type="protein sequence ID" value="WPU66136.1"/>
    <property type="molecule type" value="Genomic_DNA"/>
</dbReference>
<proteinExistence type="predicted"/>
<evidence type="ECO:0000313" key="5">
    <source>
        <dbReference type="EMBL" id="WPU66136.1"/>
    </source>
</evidence>
<name>A0AAX4HT01_9BACT</name>
<dbReference type="InterPro" id="IPR003439">
    <property type="entry name" value="ABC_transporter-like_ATP-bd"/>
</dbReference>
<evidence type="ECO:0000259" key="4">
    <source>
        <dbReference type="PROSITE" id="PS50893"/>
    </source>
</evidence>
<dbReference type="InterPro" id="IPR003593">
    <property type="entry name" value="AAA+_ATPase"/>
</dbReference>
<feature type="domain" description="ABC transporter" evidence="4">
    <location>
        <begin position="10"/>
        <end position="250"/>
    </location>
</feature>
<organism evidence="5 6">
    <name type="scientific">Peredibacter starrii</name>
    <dbReference type="NCBI Taxonomy" id="28202"/>
    <lineage>
        <taxon>Bacteria</taxon>
        <taxon>Pseudomonadati</taxon>
        <taxon>Bdellovibrionota</taxon>
        <taxon>Bacteriovoracia</taxon>
        <taxon>Bacteriovoracales</taxon>
        <taxon>Bacteriovoracaceae</taxon>
        <taxon>Peredibacter</taxon>
    </lineage>
</organism>
<evidence type="ECO:0000256" key="3">
    <source>
        <dbReference type="ARBA" id="ARBA00022840"/>
    </source>
</evidence>
<evidence type="ECO:0000256" key="1">
    <source>
        <dbReference type="ARBA" id="ARBA00022448"/>
    </source>
</evidence>
<dbReference type="InterPro" id="IPR027417">
    <property type="entry name" value="P-loop_NTPase"/>
</dbReference>
<dbReference type="PROSITE" id="PS00211">
    <property type="entry name" value="ABC_TRANSPORTER_1"/>
    <property type="match status" value="1"/>
</dbReference>
<dbReference type="RefSeq" id="WP_321398009.1">
    <property type="nucleotide sequence ID" value="NZ_CP139487.1"/>
</dbReference>
<dbReference type="SUPFAM" id="SSF52540">
    <property type="entry name" value="P-loop containing nucleoside triphosphate hydrolases"/>
    <property type="match status" value="1"/>
</dbReference>
<dbReference type="PANTHER" id="PTHR43023:SF6">
    <property type="entry name" value="INTERMEMBRANE PHOSPHOLIPID TRANSPORT SYSTEM ATP-BINDING PROTEIN MLAF"/>
    <property type="match status" value="1"/>
</dbReference>
<dbReference type="Gene3D" id="3.40.50.300">
    <property type="entry name" value="P-loop containing nucleotide triphosphate hydrolases"/>
    <property type="match status" value="1"/>
</dbReference>
<dbReference type="KEGG" id="psti:SOO65_05195"/>
<dbReference type="GO" id="GO:0016887">
    <property type="term" value="F:ATP hydrolysis activity"/>
    <property type="evidence" value="ECO:0007669"/>
    <property type="project" value="InterPro"/>
</dbReference>
<gene>
    <name evidence="5" type="ORF">SOO65_05195</name>
</gene>
<accession>A0AAX4HT01</accession>